<keyword evidence="2" id="KW-1185">Reference proteome</keyword>
<dbReference type="AlphaFoldDB" id="A0A2P4YVN9"/>
<reference evidence="1 2" key="1">
    <citation type="journal article" date="2017" name="Genome Biol. Evol.">
        <title>Phytophthora megakarya and P. palmivora, closely related causal agents of cacao black pod rot, underwent increases in genome sizes and gene numbers by different mechanisms.</title>
        <authorList>
            <person name="Ali S.S."/>
            <person name="Shao J."/>
            <person name="Lary D.J."/>
            <person name="Kronmiller B."/>
            <person name="Shen D."/>
            <person name="Strem M.D."/>
            <person name="Amoako-Attah I."/>
            <person name="Akrofi A.Y."/>
            <person name="Begoude B.A."/>
            <person name="Ten Hoopen G.M."/>
            <person name="Coulibaly K."/>
            <person name="Kebe B.I."/>
            <person name="Melnick R.L."/>
            <person name="Guiltinan M.J."/>
            <person name="Tyler B.M."/>
            <person name="Meinhardt L.W."/>
            <person name="Bailey B.A."/>
        </authorList>
    </citation>
    <scope>NUCLEOTIDE SEQUENCE [LARGE SCALE GENOMIC DNA]</scope>
    <source>
        <strain evidence="2">sbr112.9</strain>
    </source>
</reference>
<sequence>MSLNYLAHTNMRRARENFLKFLEDEEVEWKYLEACMQRENAALVLETLVDKFGMHMAFNKSTMPSAKPKKNPISSHKEFRDLCHDTRQTYKMWISHEAIRHHRETMNTIVAYSNLFAEAIDVIFASLAQRGLRRVGLNDITEWIATPTDDDDAPSDEEEWHAEEDLQGENVALPPQDSRSQAHQPQDVLPADWELTREPRENLNQTVIIKSNKERRRLVRKTYIEYEAVENNTLNKTEG</sequence>
<dbReference type="EMBL" id="NCKW01000007">
    <property type="protein sequence ID" value="POM81864.1"/>
    <property type="molecule type" value="Genomic_DNA"/>
</dbReference>
<accession>A0A2P4YVN9</accession>
<dbReference type="OrthoDB" id="102625at2759"/>
<comment type="caution">
    <text evidence="1">The sequence shown here is derived from an EMBL/GenBank/DDBJ whole genome shotgun (WGS) entry which is preliminary data.</text>
</comment>
<organism evidence="1 2">
    <name type="scientific">Phytophthora palmivora</name>
    <dbReference type="NCBI Taxonomy" id="4796"/>
    <lineage>
        <taxon>Eukaryota</taxon>
        <taxon>Sar</taxon>
        <taxon>Stramenopiles</taxon>
        <taxon>Oomycota</taxon>
        <taxon>Peronosporomycetes</taxon>
        <taxon>Peronosporales</taxon>
        <taxon>Peronosporaceae</taxon>
        <taxon>Phytophthora</taxon>
    </lineage>
</organism>
<protein>
    <submittedName>
        <fullName evidence="1">Uncharacterized protein</fullName>
    </submittedName>
</protein>
<evidence type="ECO:0000313" key="1">
    <source>
        <dbReference type="EMBL" id="POM81864.1"/>
    </source>
</evidence>
<name>A0A2P4YVN9_9STRA</name>
<dbReference type="Proteomes" id="UP000237271">
    <property type="component" value="Unassembled WGS sequence"/>
</dbReference>
<gene>
    <name evidence="1" type="ORF">PHPALM_97</name>
</gene>
<proteinExistence type="predicted"/>
<evidence type="ECO:0000313" key="2">
    <source>
        <dbReference type="Proteomes" id="UP000237271"/>
    </source>
</evidence>